<dbReference type="RefSeq" id="WP_121200299.1">
    <property type="nucleotide sequence ID" value="NZ_RBKU01000001.1"/>
</dbReference>
<organism evidence="6 7">
    <name type="scientific">Mucilaginibacter gracilis</name>
    <dbReference type="NCBI Taxonomy" id="423350"/>
    <lineage>
        <taxon>Bacteria</taxon>
        <taxon>Pseudomonadati</taxon>
        <taxon>Bacteroidota</taxon>
        <taxon>Sphingobacteriia</taxon>
        <taxon>Sphingobacteriales</taxon>
        <taxon>Sphingobacteriaceae</taxon>
        <taxon>Mucilaginibacter</taxon>
    </lineage>
</organism>
<feature type="domain" description="FAD dependent oxidoreductase" evidence="5">
    <location>
        <begin position="6"/>
        <end position="370"/>
    </location>
</feature>
<sequence>MNKPSAIVIGAGIVGLATARALAIKGYQVTVFERNERSVGASIRNFGMIWPIGQPEGELYNRAVRTRAVWKEICLEAGIWHNEVGSLHLAYHDDELQVMAEYVTLNKANRNCDLLNPDEVLSKTDGVNTNGMKGALWSPAEMIVEARQAIAQVAQYLEQKHEVTFNWNTVVNNITHPAVYAGKQHWEADEIYVCSGADFETLYPEVFAEIEITKCKLQMMRFEAQPDGWRMGPSLCGGLSMIHYTGFQSAPSLKKLKERYQQQYAEYLKWGIHVMVSQNHNGELTIGDSHEYGLTHEPFNKDFINRMILDYLDTFTAFKNQHIIQNWNGVYPKMTNGQTEFVFSPESGVTIINALGGAGMTLSFGLAEEIIAGVYEIKTSPLAATK</sequence>
<dbReference type="EMBL" id="RBKU01000001">
    <property type="protein sequence ID" value="RKR84580.1"/>
    <property type="molecule type" value="Genomic_DNA"/>
</dbReference>
<dbReference type="NCBIfam" id="TIGR03364">
    <property type="entry name" value="HpnW_proposed"/>
    <property type="match status" value="1"/>
</dbReference>
<evidence type="ECO:0000313" key="6">
    <source>
        <dbReference type="EMBL" id="RKR84580.1"/>
    </source>
</evidence>
<dbReference type="InterPro" id="IPR036188">
    <property type="entry name" value="FAD/NAD-bd_sf"/>
</dbReference>
<dbReference type="InterPro" id="IPR017741">
    <property type="entry name" value="FAD-dependent_OxRdtase_HpnW"/>
</dbReference>
<comment type="caution">
    <text evidence="6">The sequence shown here is derived from an EMBL/GenBank/DDBJ whole genome shotgun (WGS) entry which is preliminary data.</text>
</comment>
<dbReference type="AlphaFoldDB" id="A0A495J6G5"/>
<name>A0A495J6G5_9SPHI</name>
<reference evidence="6 7" key="1">
    <citation type="submission" date="2018-10" db="EMBL/GenBank/DDBJ databases">
        <title>Genomic Encyclopedia of Archaeal and Bacterial Type Strains, Phase II (KMG-II): from individual species to whole genera.</title>
        <authorList>
            <person name="Goeker M."/>
        </authorList>
    </citation>
    <scope>NUCLEOTIDE SEQUENCE [LARGE SCALE GENOMIC DNA]</scope>
    <source>
        <strain evidence="6 7">DSM 18602</strain>
    </source>
</reference>
<evidence type="ECO:0000259" key="5">
    <source>
        <dbReference type="Pfam" id="PF01266"/>
    </source>
</evidence>
<dbReference type="Pfam" id="PF01266">
    <property type="entry name" value="DAO"/>
    <property type="match status" value="1"/>
</dbReference>
<keyword evidence="7" id="KW-1185">Reference proteome</keyword>
<dbReference type="GO" id="GO:0016491">
    <property type="term" value="F:oxidoreductase activity"/>
    <property type="evidence" value="ECO:0007669"/>
    <property type="project" value="UniProtKB-KW"/>
</dbReference>
<dbReference type="PANTHER" id="PTHR13847">
    <property type="entry name" value="SARCOSINE DEHYDROGENASE-RELATED"/>
    <property type="match status" value="1"/>
</dbReference>
<evidence type="ECO:0000256" key="2">
    <source>
        <dbReference type="ARBA" id="ARBA00009410"/>
    </source>
</evidence>
<protein>
    <submittedName>
        <fullName evidence="6">FAD dependent oxidoreductase TIGR03364</fullName>
    </submittedName>
</protein>
<dbReference type="GO" id="GO:0005737">
    <property type="term" value="C:cytoplasm"/>
    <property type="evidence" value="ECO:0007669"/>
    <property type="project" value="TreeGrafter"/>
</dbReference>
<comment type="cofactor">
    <cofactor evidence="1">
        <name>FAD</name>
        <dbReference type="ChEBI" id="CHEBI:57692"/>
    </cofactor>
</comment>
<dbReference type="Gene3D" id="3.30.9.10">
    <property type="entry name" value="D-Amino Acid Oxidase, subunit A, domain 2"/>
    <property type="match status" value="1"/>
</dbReference>
<dbReference type="OrthoDB" id="9799943at2"/>
<dbReference type="Gene3D" id="3.50.50.60">
    <property type="entry name" value="FAD/NAD(P)-binding domain"/>
    <property type="match status" value="1"/>
</dbReference>
<comment type="similarity">
    <text evidence="2">Belongs to the DadA oxidoreductase family.</text>
</comment>
<dbReference type="InterPro" id="IPR006076">
    <property type="entry name" value="FAD-dep_OxRdtase"/>
</dbReference>
<evidence type="ECO:0000256" key="3">
    <source>
        <dbReference type="ARBA" id="ARBA00022630"/>
    </source>
</evidence>
<keyword evidence="3" id="KW-0285">Flavoprotein</keyword>
<evidence type="ECO:0000313" key="7">
    <source>
        <dbReference type="Proteomes" id="UP000268007"/>
    </source>
</evidence>
<dbReference type="PANTHER" id="PTHR13847:SF286">
    <property type="entry name" value="D-AMINO ACID DEHYDROGENASE"/>
    <property type="match status" value="1"/>
</dbReference>
<dbReference type="SUPFAM" id="SSF51905">
    <property type="entry name" value="FAD/NAD(P)-binding domain"/>
    <property type="match status" value="1"/>
</dbReference>
<gene>
    <name evidence="6" type="ORF">BDD43_4825</name>
</gene>
<keyword evidence="4" id="KW-0560">Oxidoreductase</keyword>
<accession>A0A495J6G5</accession>
<dbReference type="Proteomes" id="UP000268007">
    <property type="component" value="Unassembled WGS sequence"/>
</dbReference>
<evidence type="ECO:0000256" key="1">
    <source>
        <dbReference type="ARBA" id="ARBA00001974"/>
    </source>
</evidence>
<proteinExistence type="inferred from homology"/>
<evidence type="ECO:0000256" key="4">
    <source>
        <dbReference type="ARBA" id="ARBA00023002"/>
    </source>
</evidence>